<protein>
    <submittedName>
        <fullName evidence="1">Uncharacterized protein</fullName>
    </submittedName>
</protein>
<evidence type="ECO:0000313" key="2">
    <source>
        <dbReference type="Proteomes" id="UP000232062"/>
    </source>
</evidence>
<gene>
    <name evidence="1" type="ORF">PRCB_10635</name>
</gene>
<sequence>MKEQFTAATLAANHSEIPGLTPGLAESLAALTELGKHRLSASEEHEHLWFTLHDMAQQIADTVQDSALPLSSFRAWIVASHIVHAQFGSRGEVAWGRASGALAARLTNISLRREPGNVQT</sequence>
<dbReference type="EMBL" id="PIQI01000015">
    <property type="protein sequence ID" value="PJZ05491.1"/>
    <property type="molecule type" value="Genomic_DNA"/>
</dbReference>
<dbReference type="AlphaFoldDB" id="A0A2M9WD79"/>
<dbReference type="Proteomes" id="UP000232062">
    <property type="component" value="Unassembled WGS sequence"/>
</dbReference>
<reference evidence="1 2" key="1">
    <citation type="submission" date="2017-11" db="EMBL/GenBank/DDBJ databases">
        <title>The genome sequence of Pantoea rodasii DSM 26611.</title>
        <authorList>
            <person name="Gao J."/>
            <person name="Mao X."/>
            <person name="Sun J."/>
        </authorList>
    </citation>
    <scope>NUCLEOTIDE SEQUENCE [LARGE SCALE GENOMIC DNA]</scope>
    <source>
        <strain evidence="1 2">DSM 26611</strain>
    </source>
</reference>
<dbReference type="RefSeq" id="WP_100701668.1">
    <property type="nucleotide sequence ID" value="NZ_MLFP01000033.1"/>
</dbReference>
<keyword evidence="2" id="KW-1185">Reference proteome</keyword>
<dbReference type="STRING" id="1076549.HA45_22025"/>
<proteinExistence type="predicted"/>
<accession>A0A2M9WD79</accession>
<organism evidence="1 2">
    <name type="scientific">Pantoea rodasii</name>
    <dbReference type="NCBI Taxonomy" id="1076549"/>
    <lineage>
        <taxon>Bacteria</taxon>
        <taxon>Pseudomonadati</taxon>
        <taxon>Pseudomonadota</taxon>
        <taxon>Gammaproteobacteria</taxon>
        <taxon>Enterobacterales</taxon>
        <taxon>Erwiniaceae</taxon>
        <taxon>Pantoea</taxon>
    </lineage>
</organism>
<evidence type="ECO:0000313" key="1">
    <source>
        <dbReference type="EMBL" id="PJZ05491.1"/>
    </source>
</evidence>
<name>A0A2M9WD79_9GAMM</name>
<comment type="caution">
    <text evidence="1">The sequence shown here is derived from an EMBL/GenBank/DDBJ whole genome shotgun (WGS) entry which is preliminary data.</text>
</comment>
<dbReference type="OrthoDB" id="6548964at2"/>